<sequence length="76" mass="8289">MLKLKWQQRLRLWLWQQRRLLILSGASLLAGLLMLAGNAMFLTLAPALPTMAVPLLTLGQLGIAGLLVTLILIAAD</sequence>
<keyword evidence="1" id="KW-0472">Membrane</keyword>
<dbReference type="Proteomes" id="UP001589813">
    <property type="component" value="Unassembled WGS sequence"/>
</dbReference>
<evidence type="ECO:0000313" key="3">
    <source>
        <dbReference type="Proteomes" id="UP001589813"/>
    </source>
</evidence>
<feature type="transmembrane region" description="Helical" evidence="1">
    <location>
        <begin position="20"/>
        <end position="45"/>
    </location>
</feature>
<keyword evidence="3" id="KW-1185">Reference proteome</keyword>
<evidence type="ECO:0000256" key="1">
    <source>
        <dbReference type="SAM" id="Phobius"/>
    </source>
</evidence>
<gene>
    <name evidence="2" type="ORF">ACFFJP_14095</name>
</gene>
<dbReference type="EMBL" id="JBHLXP010000003">
    <property type="protein sequence ID" value="MFC0049424.1"/>
    <property type="molecule type" value="Genomic_DNA"/>
</dbReference>
<dbReference type="RefSeq" id="WP_377245228.1">
    <property type="nucleotide sequence ID" value="NZ_JBHLXP010000003.1"/>
</dbReference>
<comment type="caution">
    <text evidence="2">The sequence shown here is derived from an EMBL/GenBank/DDBJ whole genome shotgun (WGS) entry which is preliminary data.</text>
</comment>
<keyword evidence="1" id="KW-0812">Transmembrane</keyword>
<evidence type="ECO:0000313" key="2">
    <source>
        <dbReference type="EMBL" id="MFC0049424.1"/>
    </source>
</evidence>
<keyword evidence="1" id="KW-1133">Transmembrane helix</keyword>
<name>A0ABV6BEX8_9GAMM</name>
<protein>
    <submittedName>
        <fullName evidence="2">Uncharacterized protein</fullName>
    </submittedName>
</protein>
<organism evidence="2 3">
    <name type="scientific">Rheinheimera tilapiae</name>
    <dbReference type="NCBI Taxonomy" id="875043"/>
    <lineage>
        <taxon>Bacteria</taxon>
        <taxon>Pseudomonadati</taxon>
        <taxon>Pseudomonadota</taxon>
        <taxon>Gammaproteobacteria</taxon>
        <taxon>Chromatiales</taxon>
        <taxon>Chromatiaceae</taxon>
        <taxon>Rheinheimera</taxon>
    </lineage>
</organism>
<feature type="transmembrane region" description="Helical" evidence="1">
    <location>
        <begin position="51"/>
        <end position="75"/>
    </location>
</feature>
<proteinExistence type="predicted"/>
<accession>A0ABV6BEX8</accession>
<reference evidence="2 3" key="1">
    <citation type="submission" date="2024-09" db="EMBL/GenBank/DDBJ databases">
        <authorList>
            <person name="Sun Q."/>
            <person name="Mori K."/>
        </authorList>
    </citation>
    <scope>NUCLEOTIDE SEQUENCE [LARGE SCALE GENOMIC DNA]</scope>
    <source>
        <strain evidence="2 3">KCTC 23315</strain>
    </source>
</reference>